<gene>
    <name evidence="2" type="ORF">CJ030_MR5G020697</name>
</gene>
<comment type="caution">
    <text evidence="2">The sequence shown here is derived from an EMBL/GenBank/DDBJ whole genome shotgun (WGS) entry which is preliminary data.</text>
</comment>
<organism evidence="2 3">
    <name type="scientific">Morella rubra</name>
    <name type="common">Chinese bayberry</name>
    <dbReference type="NCBI Taxonomy" id="262757"/>
    <lineage>
        <taxon>Eukaryota</taxon>
        <taxon>Viridiplantae</taxon>
        <taxon>Streptophyta</taxon>
        <taxon>Embryophyta</taxon>
        <taxon>Tracheophyta</taxon>
        <taxon>Spermatophyta</taxon>
        <taxon>Magnoliopsida</taxon>
        <taxon>eudicotyledons</taxon>
        <taxon>Gunneridae</taxon>
        <taxon>Pentapetalae</taxon>
        <taxon>rosids</taxon>
        <taxon>fabids</taxon>
        <taxon>Fagales</taxon>
        <taxon>Myricaceae</taxon>
        <taxon>Morella</taxon>
    </lineage>
</organism>
<evidence type="ECO:0000256" key="1">
    <source>
        <dbReference type="SAM" id="MobiDB-lite"/>
    </source>
</evidence>
<dbReference type="EMBL" id="RXIC02000023">
    <property type="protein sequence ID" value="KAB1212396.1"/>
    <property type="molecule type" value="Genomic_DNA"/>
</dbReference>
<accession>A0A6A1VKM0</accession>
<dbReference type="AlphaFoldDB" id="A0A6A1VKM0"/>
<protein>
    <submittedName>
        <fullName evidence="2">Uncharacterized protein</fullName>
    </submittedName>
</protein>
<proteinExistence type="predicted"/>
<feature type="region of interest" description="Disordered" evidence="1">
    <location>
        <begin position="33"/>
        <end position="53"/>
    </location>
</feature>
<keyword evidence="3" id="KW-1185">Reference proteome</keyword>
<name>A0A6A1VKM0_9ROSI</name>
<reference evidence="2 3" key="1">
    <citation type="journal article" date="2019" name="Plant Biotechnol. J.">
        <title>The red bayberry genome and genetic basis of sex determination.</title>
        <authorList>
            <person name="Jia H.M."/>
            <person name="Jia H.J."/>
            <person name="Cai Q.L."/>
            <person name="Wang Y."/>
            <person name="Zhao H.B."/>
            <person name="Yang W.F."/>
            <person name="Wang G.Y."/>
            <person name="Li Y.H."/>
            <person name="Zhan D.L."/>
            <person name="Shen Y.T."/>
            <person name="Niu Q.F."/>
            <person name="Chang L."/>
            <person name="Qiu J."/>
            <person name="Zhao L."/>
            <person name="Xie H.B."/>
            <person name="Fu W.Y."/>
            <person name="Jin J."/>
            <person name="Li X.W."/>
            <person name="Jiao Y."/>
            <person name="Zhou C.C."/>
            <person name="Tu T."/>
            <person name="Chai C.Y."/>
            <person name="Gao J.L."/>
            <person name="Fan L.J."/>
            <person name="van de Weg E."/>
            <person name="Wang J.Y."/>
            <person name="Gao Z.S."/>
        </authorList>
    </citation>
    <scope>NUCLEOTIDE SEQUENCE [LARGE SCALE GENOMIC DNA]</scope>
    <source>
        <tissue evidence="2">Leaves</tissue>
    </source>
</reference>
<dbReference type="Proteomes" id="UP000516437">
    <property type="component" value="Chromosome 5"/>
</dbReference>
<evidence type="ECO:0000313" key="2">
    <source>
        <dbReference type="EMBL" id="KAB1212396.1"/>
    </source>
</evidence>
<evidence type="ECO:0000313" key="3">
    <source>
        <dbReference type="Proteomes" id="UP000516437"/>
    </source>
</evidence>
<sequence length="100" mass="11350">MKGYPLGPINKTTFSYSMAQVCRAHVVQAAIGRHQEQPLENEEQYPGLSKNQGHQAKRLTWMEDLKVELSATMQAVMQPTHRVLYDINARPKALETKADQ</sequence>